<keyword evidence="2 7" id="KW-0812">Transmembrane</keyword>
<dbReference type="InterPro" id="IPR000832">
    <property type="entry name" value="GPCR_2_secretin-like"/>
</dbReference>
<dbReference type="GO" id="GO:0004930">
    <property type="term" value="F:G protein-coupled receptor activity"/>
    <property type="evidence" value="ECO:0007669"/>
    <property type="project" value="InterPro"/>
</dbReference>
<organism evidence="10 11">
    <name type="scientific">Stichopus japonicus</name>
    <name type="common">Sea cucumber</name>
    <dbReference type="NCBI Taxonomy" id="307972"/>
    <lineage>
        <taxon>Eukaryota</taxon>
        <taxon>Metazoa</taxon>
        <taxon>Echinodermata</taxon>
        <taxon>Eleutherozoa</taxon>
        <taxon>Echinozoa</taxon>
        <taxon>Holothuroidea</taxon>
        <taxon>Aspidochirotacea</taxon>
        <taxon>Aspidochirotida</taxon>
        <taxon>Stichopodidae</taxon>
        <taxon>Apostichopus</taxon>
    </lineage>
</organism>
<dbReference type="InterPro" id="IPR000203">
    <property type="entry name" value="GPS"/>
</dbReference>
<evidence type="ECO:0000256" key="2">
    <source>
        <dbReference type="ARBA" id="ARBA00022692"/>
    </source>
</evidence>
<dbReference type="PANTHER" id="PTHR47767:SF2">
    <property type="entry name" value="GPS DOMAIN-CONTAINING PROTEIN"/>
    <property type="match status" value="1"/>
</dbReference>
<evidence type="ECO:0000256" key="3">
    <source>
        <dbReference type="ARBA" id="ARBA00022989"/>
    </source>
</evidence>
<dbReference type="GO" id="GO:0016020">
    <property type="term" value="C:membrane"/>
    <property type="evidence" value="ECO:0007669"/>
    <property type="project" value="UniProtKB-SubCell"/>
</dbReference>
<keyword evidence="11" id="KW-1185">Reference proteome</keyword>
<dbReference type="Proteomes" id="UP000230750">
    <property type="component" value="Unassembled WGS sequence"/>
</dbReference>
<dbReference type="Gene3D" id="1.20.1070.10">
    <property type="entry name" value="Rhodopsin 7-helix transmembrane proteins"/>
    <property type="match status" value="1"/>
</dbReference>
<dbReference type="PROSITE" id="PS50221">
    <property type="entry name" value="GAIN_B"/>
    <property type="match status" value="1"/>
</dbReference>
<dbReference type="GO" id="GO:0007166">
    <property type="term" value="P:cell surface receptor signaling pathway"/>
    <property type="evidence" value="ECO:0007669"/>
    <property type="project" value="InterPro"/>
</dbReference>
<dbReference type="PROSITE" id="PS50261">
    <property type="entry name" value="G_PROTEIN_RECEP_F2_4"/>
    <property type="match status" value="1"/>
</dbReference>
<feature type="transmembrane region" description="Helical" evidence="7">
    <location>
        <begin position="471"/>
        <end position="493"/>
    </location>
</feature>
<feature type="transmembrane region" description="Helical" evidence="7">
    <location>
        <begin position="360"/>
        <end position="377"/>
    </location>
</feature>
<dbReference type="SMART" id="SM00303">
    <property type="entry name" value="GPS"/>
    <property type="match status" value="1"/>
</dbReference>
<evidence type="ECO:0000259" key="9">
    <source>
        <dbReference type="PROSITE" id="PS50261"/>
    </source>
</evidence>
<feature type="transmembrane region" description="Helical" evidence="7">
    <location>
        <begin position="320"/>
        <end position="339"/>
    </location>
</feature>
<evidence type="ECO:0000256" key="4">
    <source>
        <dbReference type="ARBA" id="ARBA00023136"/>
    </source>
</evidence>
<feature type="domain" description="G-protein coupled receptors family 2 profile 2" evidence="9">
    <location>
        <begin position="319"/>
        <end position="495"/>
    </location>
</feature>
<name>A0A2G8KJP2_STIJA</name>
<dbReference type="Pfam" id="PF01825">
    <property type="entry name" value="GPS"/>
    <property type="match status" value="1"/>
</dbReference>
<keyword evidence="4 7" id="KW-0472">Membrane</keyword>
<comment type="subcellular location">
    <subcellularLocation>
        <location evidence="1">Membrane</location>
        <topology evidence="1">Multi-pass membrane protein</topology>
    </subcellularLocation>
</comment>
<evidence type="ECO:0000256" key="1">
    <source>
        <dbReference type="ARBA" id="ARBA00004141"/>
    </source>
</evidence>
<evidence type="ECO:0008006" key="12">
    <source>
        <dbReference type="Google" id="ProtNLM"/>
    </source>
</evidence>
<comment type="caution">
    <text evidence="10">The sequence shown here is derived from an EMBL/GenBank/DDBJ whole genome shotgun (WGS) entry which is preliminary data.</text>
</comment>
<sequence length="553" mass="60978">MCPRLGEGNCIEGDGGRHPLSTANVSRAVASCIYNADLGPVWREPADLTDCLKGVTDRFTLILQVLNNITVRLEQNVFVSHNEIVEVGLAIDSFSRLNDDNVDDQDFINQNAQLLRELIRLNITSVEARTQISSGQSYTGVEENVALFNVVLNGTGERVSLSFGNFKLELSDPDESVLGELDQSMLRTTGDRIDTPQNAVLTSISLPKNIQTLTNVGLLGPSVRQVVGSQVIATIIHNVSASSTFNQSDQLVTTFTPIMVANENEQLLQDRICVFWDTETLRWSTEGCTLNISSSSRVVCQCTHATSFAILVTAYRNVCIVIAAVMHYFLLASFMWMFFEGVLLYKSIVNTRVNNTLPKFVWVTCLPAIAPTVLHYADDQYKLQEFYELEIYCFLKPDTLMMFVGLIGVMAGILAFNFLIFIMIVARLKRRRSDRTGQGFGRKLVTFVAIICLFGLTWFIGFFAIRDATFAVSVAFATLNAFQGFFIFLLFALREKAILQLWAAPCIGLKKVQSSKSTSASSRRNGTKKSDGTASGAAHSNPSFSNGGPTTDG</sequence>
<dbReference type="STRING" id="307972.A0A2G8KJP2"/>
<dbReference type="EMBL" id="MRZV01000537">
    <property type="protein sequence ID" value="PIK48180.1"/>
    <property type="molecule type" value="Genomic_DNA"/>
</dbReference>
<evidence type="ECO:0000256" key="5">
    <source>
        <dbReference type="ARBA" id="ARBA00023157"/>
    </source>
</evidence>
<feature type="domain" description="GAIN-B" evidence="8">
    <location>
        <begin position="157"/>
        <end position="318"/>
    </location>
</feature>
<reference evidence="10 11" key="1">
    <citation type="journal article" date="2017" name="PLoS Biol.">
        <title>The sea cucumber genome provides insights into morphological evolution and visceral regeneration.</title>
        <authorList>
            <person name="Zhang X."/>
            <person name="Sun L."/>
            <person name="Yuan J."/>
            <person name="Sun Y."/>
            <person name="Gao Y."/>
            <person name="Zhang L."/>
            <person name="Li S."/>
            <person name="Dai H."/>
            <person name="Hamel J.F."/>
            <person name="Liu C."/>
            <person name="Yu Y."/>
            <person name="Liu S."/>
            <person name="Lin W."/>
            <person name="Guo K."/>
            <person name="Jin S."/>
            <person name="Xu P."/>
            <person name="Storey K.B."/>
            <person name="Huan P."/>
            <person name="Zhang T."/>
            <person name="Zhou Y."/>
            <person name="Zhang J."/>
            <person name="Lin C."/>
            <person name="Li X."/>
            <person name="Xing L."/>
            <person name="Huo D."/>
            <person name="Sun M."/>
            <person name="Wang L."/>
            <person name="Mercier A."/>
            <person name="Li F."/>
            <person name="Yang H."/>
            <person name="Xiang J."/>
        </authorList>
    </citation>
    <scope>NUCLEOTIDE SEQUENCE [LARGE SCALE GENOMIC DNA]</scope>
    <source>
        <strain evidence="10">Shaxun</strain>
        <tissue evidence="10">Muscle</tissue>
    </source>
</reference>
<evidence type="ECO:0000313" key="10">
    <source>
        <dbReference type="EMBL" id="PIK48180.1"/>
    </source>
</evidence>
<evidence type="ECO:0000256" key="6">
    <source>
        <dbReference type="SAM" id="MobiDB-lite"/>
    </source>
</evidence>
<feature type="region of interest" description="Disordered" evidence="6">
    <location>
        <begin position="513"/>
        <end position="553"/>
    </location>
</feature>
<protein>
    <recommendedName>
        <fullName evidence="12">G-protein coupled receptor</fullName>
    </recommendedName>
</protein>
<evidence type="ECO:0000313" key="11">
    <source>
        <dbReference type="Proteomes" id="UP000230750"/>
    </source>
</evidence>
<keyword evidence="3 7" id="KW-1133">Transmembrane helix</keyword>
<feature type="compositionally biased region" description="Polar residues" evidence="6">
    <location>
        <begin position="538"/>
        <end position="553"/>
    </location>
</feature>
<accession>A0A2G8KJP2</accession>
<keyword evidence="5" id="KW-1015">Disulfide bond</keyword>
<dbReference type="AlphaFoldDB" id="A0A2G8KJP2"/>
<gene>
    <name evidence="10" type="ORF">BSL78_14972</name>
</gene>
<dbReference type="InterPro" id="IPR057244">
    <property type="entry name" value="GAIN_B"/>
</dbReference>
<dbReference type="OrthoDB" id="10037534at2759"/>
<dbReference type="InterPro" id="IPR017981">
    <property type="entry name" value="GPCR_2-like_7TM"/>
</dbReference>
<proteinExistence type="predicted"/>
<evidence type="ECO:0000259" key="8">
    <source>
        <dbReference type="PROSITE" id="PS50221"/>
    </source>
</evidence>
<dbReference type="PANTHER" id="PTHR47767">
    <property type="entry name" value="ADHESION G PROTEIN-COUPLED RECEPTOR G7"/>
    <property type="match status" value="1"/>
</dbReference>
<dbReference type="Pfam" id="PF00002">
    <property type="entry name" value="7tm_2"/>
    <property type="match status" value="1"/>
</dbReference>
<feature type="transmembrane region" description="Helical" evidence="7">
    <location>
        <begin position="444"/>
        <end position="465"/>
    </location>
</feature>
<feature type="transmembrane region" description="Helical" evidence="7">
    <location>
        <begin position="400"/>
        <end position="424"/>
    </location>
</feature>
<dbReference type="InterPro" id="IPR053066">
    <property type="entry name" value="ADGR_G7"/>
</dbReference>
<evidence type="ECO:0000256" key="7">
    <source>
        <dbReference type="SAM" id="Phobius"/>
    </source>
</evidence>